<sequence length="68" mass="7078">MAGTPPVGISKDGSLDSDSSVVFNDVKASPYSGAVFEQPTFVGFGAPFLDTSMAPTGCSFPPVFETKW</sequence>
<comment type="caution">
    <text evidence="1">The sequence shown here is derived from an EMBL/GenBank/DDBJ whole genome shotgun (WGS) entry which is preliminary data.</text>
</comment>
<keyword evidence="2" id="KW-1185">Reference proteome</keyword>
<evidence type="ECO:0000313" key="2">
    <source>
        <dbReference type="Proteomes" id="UP000604825"/>
    </source>
</evidence>
<dbReference type="Proteomes" id="UP000604825">
    <property type="component" value="Unassembled WGS sequence"/>
</dbReference>
<organism evidence="1 2">
    <name type="scientific">Miscanthus lutarioriparius</name>
    <dbReference type="NCBI Taxonomy" id="422564"/>
    <lineage>
        <taxon>Eukaryota</taxon>
        <taxon>Viridiplantae</taxon>
        <taxon>Streptophyta</taxon>
        <taxon>Embryophyta</taxon>
        <taxon>Tracheophyta</taxon>
        <taxon>Spermatophyta</taxon>
        <taxon>Magnoliopsida</taxon>
        <taxon>Liliopsida</taxon>
        <taxon>Poales</taxon>
        <taxon>Poaceae</taxon>
        <taxon>PACMAD clade</taxon>
        <taxon>Panicoideae</taxon>
        <taxon>Andropogonodae</taxon>
        <taxon>Andropogoneae</taxon>
        <taxon>Saccharinae</taxon>
        <taxon>Miscanthus</taxon>
    </lineage>
</organism>
<dbReference type="EMBL" id="CAJGYO010000018">
    <property type="protein sequence ID" value="CAD6335584.1"/>
    <property type="molecule type" value="Genomic_DNA"/>
</dbReference>
<name>A0A811S3E2_9POAL</name>
<dbReference type="AlphaFoldDB" id="A0A811S3E2"/>
<reference evidence="1" key="1">
    <citation type="submission" date="2020-10" db="EMBL/GenBank/DDBJ databases">
        <authorList>
            <person name="Han B."/>
            <person name="Lu T."/>
            <person name="Zhao Q."/>
            <person name="Huang X."/>
            <person name="Zhao Y."/>
        </authorList>
    </citation>
    <scope>NUCLEOTIDE SEQUENCE</scope>
</reference>
<proteinExistence type="predicted"/>
<protein>
    <submittedName>
        <fullName evidence="1">Uncharacterized protein</fullName>
    </submittedName>
</protein>
<accession>A0A811S3E2</accession>
<evidence type="ECO:0000313" key="1">
    <source>
        <dbReference type="EMBL" id="CAD6335584.1"/>
    </source>
</evidence>
<gene>
    <name evidence="1" type="ORF">NCGR_LOCUS59682</name>
</gene>